<gene>
    <name evidence="1" type="ORF">PZA18_23650</name>
</gene>
<name>A0ABT7E3Z1_9NEIS</name>
<reference evidence="1" key="1">
    <citation type="submission" date="2023-03" db="EMBL/GenBank/DDBJ databases">
        <title>Chitinimonas shenzhenensis gen. nov., sp. nov., a novel member of family Burkholderiaceae isolated from activated sludge collected in Shen Zhen, China.</title>
        <authorList>
            <person name="Wang X."/>
        </authorList>
    </citation>
    <scope>NUCLEOTIDE SEQUENCE</scope>
    <source>
        <strain evidence="1">DQS-5</strain>
    </source>
</reference>
<dbReference type="EMBL" id="JARRAF010000098">
    <property type="protein sequence ID" value="MDK2127039.1"/>
    <property type="molecule type" value="Genomic_DNA"/>
</dbReference>
<keyword evidence="2" id="KW-1185">Reference proteome</keyword>
<dbReference type="Proteomes" id="UP001172778">
    <property type="component" value="Unassembled WGS sequence"/>
</dbReference>
<proteinExistence type="predicted"/>
<comment type="caution">
    <text evidence="1">The sequence shown here is derived from an EMBL/GenBank/DDBJ whole genome shotgun (WGS) entry which is preliminary data.</text>
</comment>
<dbReference type="RefSeq" id="WP_284103357.1">
    <property type="nucleotide sequence ID" value="NZ_JARRAF010000098.1"/>
</dbReference>
<evidence type="ECO:0000313" key="1">
    <source>
        <dbReference type="EMBL" id="MDK2127039.1"/>
    </source>
</evidence>
<sequence length="357" mass="40329">MVLGDPFPDLITDPTGQTTAYKQQWAAIHEIGKEGDGQHIVSQGKNDRPGTAIDDGILFFEFLGKLCGGTGRNSNQAGATLDTSQIGMQILRITTVTIHNPDGEKDKHGVGYSRQTLVFRMIDTPPSTHNYSWLEQPHGTPYNSTVYLLQVTFMYLPSFYSCSYCHENFHFPFNTLSYHHKGRGPLPSTVRSEDFLEIPKRPAWCKVCNSLTLVEDILPVQDFENAYGAIRAGKSIEYPFHCRGKDAAEQIATCKALLEWRMNRIRPARALCCGGTQFLWMDTLQPLRRHADCEYGFIDPVWYIGSFCGYAHGIHSPADYRVYDPEGELVGNLTWFNQEAGSWALQELRYAPTLDWD</sequence>
<organism evidence="1 2">
    <name type="scientific">Parachitinimonas caeni</name>
    <dbReference type="NCBI Taxonomy" id="3031301"/>
    <lineage>
        <taxon>Bacteria</taxon>
        <taxon>Pseudomonadati</taxon>
        <taxon>Pseudomonadota</taxon>
        <taxon>Betaproteobacteria</taxon>
        <taxon>Neisseriales</taxon>
        <taxon>Chitinibacteraceae</taxon>
        <taxon>Parachitinimonas</taxon>
    </lineage>
</organism>
<accession>A0ABT7E3Z1</accession>
<protein>
    <submittedName>
        <fullName evidence="1">Uncharacterized protein</fullName>
    </submittedName>
</protein>
<evidence type="ECO:0000313" key="2">
    <source>
        <dbReference type="Proteomes" id="UP001172778"/>
    </source>
</evidence>